<evidence type="ECO:0000259" key="14">
    <source>
        <dbReference type="Pfam" id="PF00725"/>
    </source>
</evidence>
<dbReference type="SUPFAM" id="SSF52096">
    <property type="entry name" value="ClpP/crotonase"/>
    <property type="match status" value="1"/>
</dbReference>
<dbReference type="InterPro" id="IPR001753">
    <property type="entry name" value="Enoyl-CoA_hydra/iso"/>
</dbReference>
<keyword evidence="17" id="KW-1185">Reference proteome</keyword>
<dbReference type="GO" id="GO:0008692">
    <property type="term" value="F:3-hydroxybutyryl-CoA epimerase activity"/>
    <property type="evidence" value="ECO:0007669"/>
    <property type="project" value="InterPro"/>
</dbReference>
<dbReference type="InterPro" id="IPR006180">
    <property type="entry name" value="3-OHacyl-CoA_DH_CS"/>
</dbReference>
<keyword evidence="12" id="KW-0511">Multifunctional enzyme</keyword>
<dbReference type="GO" id="GO:0004165">
    <property type="term" value="F:delta(3)-delta(2)-enoyl-CoA isomerase activity"/>
    <property type="evidence" value="ECO:0007669"/>
    <property type="project" value="InterPro"/>
</dbReference>
<comment type="similarity">
    <text evidence="3">In the N-terminal section; belongs to the enoyl-CoA hydratase/isomerase family.</text>
</comment>
<dbReference type="InterPro" id="IPR050136">
    <property type="entry name" value="FA_oxidation_alpha_subunit"/>
</dbReference>
<dbReference type="NCBIfam" id="TIGR02437">
    <property type="entry name" value="FadB"/>
    <property type="match status" value="1"/>
</dbReference>
<organism evidence="16 17">
    <name type="scientific">Cellvibrio polysaccharolyticus</name>
    <dbReference type="NCBI Taxonomy" id="2082724"/>
    <lineage>
        <taxon>Bacteria</taxon>
        <taxon>Pseudomonadati</taxon>
        <taxon>Pseudomonadota</taxon>
        <taxon>Gammaproteobacteria</taxon>
        <taxon>Cellvibrionales</taxon>
        <taxon>Cellvibrionaceae</taxon>
        <taxon>Cellvibrio</taxon>
    </lineage>
</organism>
<dbReference type="Proteomes" id="UP000652567">
    <property type="component" value="Unassembled WGS sequence"/>
</dbReference>
<keyword evidence="11" id="KW-0456">Lyase</keyword>
<comment type="pathway">
    <text evidence="1">Lipid metabolism; fatty acid beta-oxidation.</text>
</comment>
<evidence type="ECO:0000256" key="12">
    <source>
        <dbReference type="ARBA" id="ARBA00023268"/>
    </source>
</evidence>
<evidence type="ECO:0000256" key="10">
    <source>
        <dbReference type="ARBA" id="ARBA00023235"/>
    </source>
</evidence>
<comment type="similarity">
    <text evidence="2">In the central section; belongs to the 3-hydroxyacyl-CoA dehydrogenase family.</text>
</comment>
<dbReference type="Pfam" id="PF02737">
    <property type="entry name" value="3HCDH_N"/>
    <property type="match status" value="1"/>
</dbReference>
<evidence type="ECO:0000256" key="5">
    <source>
        <dbReference type="ARBA" id="ARBA00022832"/>
    </source>
</evidence>
<keyword evidence="8" id="KW-0520">NAD</keyword>
<evidence type="ECO:0000256" key="7">
    <source>
        <dbReference type="ARBA" id="ARBA00023002"/>
    </source>
</evidence>
<keyword evidence="6" id="KW-0442">Lipid degradation</keyword>
<evidence type="ECO:0000256" key="13">
    <source>
        <dbReference type="ARBA" id="ARBA00049556"/>
    </source>
</evidence>
<dbReference type="Pfam" id="PF00378">
    <property type="entry name" value="ECH_1"/>
    <property type="match status" value="1"/>
</dbReference>
<dbReference type="EC" id="4.2.1.17" evidence="4"/>
<dbReference type="FunFam" id="3.40.50.720:FF:000009">
    <property type="entry name" value="Fatty oxidation complex, alpha subunit"/>
    <property type="match status" value="1"/>
</dbReference>
<dbReference type="InterPro" id="IPR006176">
    <property type="entry name" value="3-OHacyl-CoA_DH_NAD-bd"/>
</dbReference>
<reference evidence="16" key="1">
    <citation type="submission" date="2018-07" db="EMBL/GenBank/DDBJ databases">
        <title>Genome assembly of strain Ka43.</title>
        <authorList>
            <person name="Kukolya J."/>
            <person name="Nagy I."/>
            <person name="Horvath B."/>
            <person name="Toth A."/>
        </authorList>
    </citation>
    <scope>NUCLEOTIDE SEQUENCE</scope>
    <source>
        <strain evidence="16">KB43</strain>
    </source>
</reference>
<feature type="domain" description="3-hydroxyacyl-CoA dehydrogenase C-terminal" evidence="14">
    <location>
        <begin position="628"/>
        <end position="708"/>
    </location>
</feature>
<dbReference type="Pfam" id="PF00725">
    <property type="entry name" value="3HCDH"/>
    <property type="match status" value="2"/>
</dbReference>
<name>A0A928YU98_9GAMM</name>
<feature type="domain" description="3-hydroxyacyl-CoA dehydrogenase C-terminal" evidence="14">
    <location>
        <begin position="497"/>
        <end position="592"/>
    </location>
</feature>
<evidence type="ECO:0000313" key="16">
    <source>
        <dbReference type="EMBL" id="MBE8717225.1"/>
    </source>
</evidence>
<evidence type="ECO:0000313" key="17">
    <source>
        <dbReference type="Proteomes" id="UP000652567"/>
    </source>
</evidence>
<evidence type="ECO:0000256" key="3">
    <source>
        <dbReference type="ARBA" id="ARBA00008750"/>
    </source>
</evidence>
<evidence type="ECO:0000256" key="4">
    <source>
        <dbReference type="ARBA" id="ARBA00012076"/>
    </source>
</evidence>
<dbReference type="PANTHER" id="PTHR43612:SF3">
    <property type="entry name" value="TRIFUNCTIONAL ENZYME SUBUNIT ALPHA, MITOCHONDRIAL"/>
    <property type="match status" value="1"/>
</dbReference>
<dbReference type="GO" id="GO:0070403">
    <property type="term" value="F:NAD+ binding"/>
    <property type="evidence" value="ECO:0007669"/>
    <property type="project" value="InterPro"/>
</dbReference>
<dbReference type="SUPFAM" id="SSF51735">
    <property type="entry name" value="NAD(P)-binding Rossmann-fold domains"/>
    <property type="match status" value="1"/>
</dbReference>
<evidence type="ECO:0000256" key="1">
    <source>
        <dbReference type="ARBA" id="ARBA00005005"/>
    </source>
</evidence>
<evidence type="ECO:0000259" key="15">
    <source>
        <dbReference type="Pfam" id="PF02737"/>
    </source>
</evidence>
<dbReference type="InterPro" id="IPR008927">
    <property type="entry name" value="6-PGluconate_DH-like_C_sf"/>
</dbReference>
<evidence type="ECO:0000256" key="9">
    <source>
        <dbReference type="ARBA" id="ARBA00023098"/>
    </source>
</evidence>
<dbReference type="Gene3D" id="3.90.226.10">
    <property type="entry name" value="2-enoyl-CoA Hydratase, Chain A, domain 1"/>
    <property type="match status" value="1"/>
</dbReference>
<dbReference type="GO" id="GO:0016509">
    <property type="term" value="F:long-chain (3S)-3-hydroxyacyl-CoA dehydrogenase (NAD+) activity"/>
    <property type="evidence" value="ECO:0007669"/>
    <property type="project" value="TreeGrafter"/>
</dbReference>
<dbReference type="CDD" id="cd06558">
    <property type="entry name" value="crotonase-like"/>
    <property type="match status" value="1"/>
</dbReference>
<dbReference type="AlphaFoldDB" id="A0A928YU98"/>
<sequence length="716" mass="77748">MFQGKAISLTRLASGIVELIIDLKDESVNKFNLLTVSELSKALDILEQTSDIKGLLVTSGKDVFVVGADISEFGAAFAAGPEGVINHLATNNRNYNRLEDLPFPSVVAVNGYALGGGFELCLACDYRVASSKAKVGLPETKLGIIPGWGGTVRLPRLAGLETAVEWIASGKENSAADALTARVVDGVVEPEVLRDAALATLQLAIDGKFDYKARRQQKTSPLQLNFIESMMAFETSKAFVGAQAGRNYPAPVAAIKAMQKAADKSRDEALQIEAEAFAKMAQTPIAPALVGIFLNDQLLAKKAKSWEKKSDKKIERAAVLGAGIMGGGIAYQSASRGVPLRMKDVARKGLDVGLAEANKLLTKRVERKKMTPSEMGDVLNRIEPMLSYDGFDDTDIVVEAVVENPEVKRKVLAEVEQAVNADTVLTSNTSTISISWLAEALQRPENFCGMHFFNPVPVMPLVEVIRGEKTSDRAIARTVAYANAMGKKPIVVKDCPGFLVNRVLFPYFAGFSLLVRDGMDYQRIDKVMETWGWPMGPAYLLDVVGLDTAVHAEKVMAKGFPDRMQRDYQSAIEALYEAERLGQKNGKGFYDYQTDKKGKPEKVASDVAVKQVQGVVQGDANDISDEDIIARLMVPMATELMRCLEEGIVESPAEADMALVYGIGFPPFRGGVLRWIDTIGLATFADMAKKFESLGALYTPPASFADQLTNNKKFYG</sequence>
<keyword evidence="5" id="KW-0276">Fatty acid metabolism</keyword>
<dbReference type="InterPro" id="IPR006108">
    <property type="entry name" value="3HC_DH_C"/>
</dbReference>
<accession>A0A928YU98</accession>
<keyword evidence="7" id="KW-0560">Oxidoreductase</keyword>
<evidence type="ECO:0000256" key="11">
    <source>
        <dbReference type="ARBA" id="ARBA00023239"/>
    </source>
</evidence>
<dbReference type="SUPFAM" id="SSF48179">
    <property type="entry name" value="6-phosphogluconate dehydrogenase C-terminal domain-like"/>
    <property type="match status" value="2"/>
</dbReference>
<comment type="catalytic activity">
    <reaction evidence="13">
        <text>a (3S)-3-hydroxyacyl-CoA + NAD(+) = a 3-oxoacyl-CoA + NADH + H(+)</text>
        <dbReference type="Rhea" id="RHEA:22432"/>
        <dbReference type="ChEBI" id="CHEBI:15378"/>
        <dbReference type="ChEBI" id="CHEBI:57318"/>
        <dbReference type="ChEBI" id="CHEBI:57540"/>
        <dbReference type="ChEBI" id="CHEBI:57945"/>
        <dbReference type="ChEBI" id="CHEBI:90726"/>
        <dbReference type="EC" id="1.1.1.35"/>
    </reaction>
</comment>
<dbReference type="PANTHER" id="PTHR43612">
    <property type="entry name" value="TRIFUNCTIONAL ENZYME SUBUNIT ALPHA"/>
    <property type="match status" value="1"/>
</dbReference>
<dbReference type="Gene3D" id="1.10.1040.50">
    <property type="match status" value="1"/>
</dbReference>
<protein>
    <recommendedName>
        <fullName evidence="4">enoyl-CoA hydratase</fullName>
        <ecNumber evidence="4">4.2.1.17</ecNumber>
    </recommendedName>
</protein>
<evidence type="ECO:0000256" key="6">
    <source>
        <dbReference type="ARBA" id="ARBA00022963"/>
    </source>
</evidence>
<comment type="caution">
    <text evidence="16">The sequence shown here is derived from an EMBL/GenBank/DDBJ whole genome shotgun (WGS) entry which is preliminary data.</text>
</comment>
<dbReference type="InterPro" id="IPR036291">
    <property type="entry name" value="NAD(P)-bd_dom_sf"/>
</dbReference>
<dbReference type="Gene3D" id="3.40.50.720">
    <property type="entry name" value="NAD(P)-binding Rossmann-like Domain"/>
    <property type="match status" value="1"/>
</dbReference>
<dbReference type="NCBIfam" id="NF008727">
    <property type="entry name" value="PRK11730.1"/>
    <property type="match status" value="1"/>
</dbReference>
<dbReference type="PROSITE" id="PS00067">
    <property type="entry name" value="3HCDH"/>
    <property type="match status" value="1"/>
</dbReference>
<dbReference type="EMBL" id="PRDL01000001">
    <property type="protein sequence ID" value="MBE8717225.1"/>
    <property type="molecule type" value="Genomic_DNA"/>
</dbReference>
<dbReference type="RefSeq" id="WP_193908909.1">
    <property type="nucleotide sequence ID" value="NZ_PRDL01000001.1"/>
</dbReference>
<evidence type="ECO:0000256" key="8">
    <source>
        <dbReference type="ARBA" id="ARBA00023027"/>
    </source>
</evidence>
<dbReference type="GO" id="GO:0006635">
    <property type="term" value="P:fatty acid beta-oxidation"/>
    <property type="evidence" value="ECO:0007669"/>
    <property type="project" value="UniProtKB-ARBA"/>
</dbReference>
<dbReference type="InterPro" id="IPR029045">
    <property type="entry name" value="ClpP/crotonase-like_dom_sf"/>
</dbReference>
<dbReference type="InterPro" id="IPR012799">
    <property type="entry name" value="FadB"/>
</dbReference>
<keyword evidence="10" id="KW-0413">Isomerase</keyword>
<dbReference type="GO" id="GO:0004300">
    <property type="term" value="F:enoyl-CoA hydratase activity"/>
    <property type="evidence" value="ECO:0007669"/>
    <property type="project" value="UniProtKB-EC"/>
</dbReference>
<dbReference type="GO" id="GO:0036125">
    <property type="term" value="C:fatty acid beta-oxidation multienzyme complex"/>
    <property type="evidence" value="ECO:0007669"/>
    <property type="project" value="InterPro"/>
</dbReference>
<proteinExistence type="inferred from homology"/>
<feature type="domain" description="3-hydroxyacyl-CoA dehydrogenase NAD binding" evidence="15">
    <location>
        <begin position="317"/>
        <end position="495"/>
    </location>
</feature>
<gene>
    <name evidence="16" type="ORF">C4F51_08505</name>
</gene>
<keyword evidence="9" id="KW-0443">Lipid metabolism</keyword>
<evidence type="ECO:0000256" key="2">
    <source>
        <dbReference type="ARBA" id="ARBA00007005"/>
    </source>
</evidence>